<dbReference type="GO" id="GO:0005634">
    <property type="term" value="C:nucleus"/>
    <property type="evidence" value="ECO:0007669"/>
    <property type="project" value="UniProtKB-SubCell"/>
</dbReference>
<evidence type="ECO:0000256" key="1">
    <source>
        <dbReference type="ARBA" id="ARBA00004123"/>
    </source>
</evidence>
<dbReference type="Proteomes" id="UP000289738">
    <property type="component" value="Chromosome A06"/>
</dbReference>
<dbReference type="Gene3D" id="2.40.330.10">
    <property type="entry name" value="DNA-binding pseudobarrel domain"/>
    <property type="match status" value="1"/>
</dbReference>
<dbReference type="EMBL" id="SDMP01000006">
    <property type="protein sequence ID" value="RYR53064.1"/>
    <property type="molecule type" value="Genomic_DNA"/>
</dbReference>
<protein>
    <recommendedName>
        <fullName evidence="8">TF-B3 domain-containing protein</fullName>
    </recommendedName>
</protein>
<sequence length="295" mass="33808">MSSSKNKGKRPATDLQQNQQHHPLHFLKPIIRPQASNWPSQSVPTNSRAGPPYITLVVPDGRCISHRCFWKQQQNGSIALTHGWPEFYRMYQINLDSILLFKHKGNSEFQVRIFDFSGHENTYSPRPSKEPPYEAKGAYRRARCINNPSSHKTKEIAQTHKTKWPFFVMDLTDRVLHSHLLVRHQFLFLYVSSSISLFSLNDLLICYKQPNVPHLSHFTGQRHTLFLSHGHIEVEATYTRFSGRRDSCFGIIFGGWAEFASLCKFEPGGVGIFEVISTELVTILQVRWSNNAAGS</sequence>
<evidence type="ECO:0000313" key="7">
    <source>
        <dbReference type="Proteomes" id="UP000289738"/>
    </source>
</evidence>
<evidence type="ECO:0000313" key="6">
    <source>
        <dbReference type="EMBL" id="RYR53064.1"/>
    </source>
</evidence>
<dbReference type="AlphaFoldDB" id="A0A445CQ79"/>
<evidence type="ECO:0000256" key="4">
    <source>
        <dbReference type="ARBA" id="ARBA00023163"/>
    </source>
</evidence>
<comment type="caution">
    <text evidence="6">The sequence shown here is derived from an EMBL/GenBank/DDBJ whole genome shotgun (WGS) entry which is preliminary data.</text>
</comment>
<dbReference type="SUPFAM" id="SSF101936">
    <property type="entry name" value="DNA-binding pseudobarrel domain"/>
    <property type="match status" value="1"/>
</dbReference>
<dbReference type="GO" id="GO:0003677">
    <property type="term" value="F:DNA binding"/>
    <property type="evidence" value="ECO:0007669"/>
    <property type="project" value="UniProtKB-KW"/>
</dbReference>
<organism evidence="6 7">
    <name type="scientific">Arachis hypogaea</name>
    <name type="common">Peanut</name>
    <dbReference type="NCBI Taxonomy" id="3818"/>
    <lineage>
        <taxon>Eukaryota</taxon>
        <taxon>Viridiplantae</taxon>
        <taxon>Streptophyta</taxon>
        <taxon>Embryophyta</taxon>
        <taxon>Tracheophyta</taxon>
        <taxon>Spermatophyta</taxon>
        <taxon>Magnoliopsida</taxon>
        <taxon>eudicotyledons</taxon>
        <taxon>Gunneridae</taxon>
        <taxon>Pentapetalae</taxon>
        <taxon>rosids</taxon>
        <taxon>fabids</taxon>
        <taxon>Fabales</taxon>
        <taxon>Fabaceae</taxon>
        <taxon>Papilionoideae</taxon>
        <taxon>50 kb inversion clade</taxon>
        <taxon>dalbergioids sensu lato</taxon>
        <taxon>Dalbergieae</taxon>
        <taxon>Pterocarpus clade</taxon>
        <taxon>Arachis</taxon>
    </lineage>
</organism>
<accession>A0A445CQ79</accession>
<keyword evidence="4" id="KW-0804">Transcription</keyword>
<keyword evidence="5" id="KW-0539">Nucleus</keyword>
<reference evidence="6 7" key="1">
    <citation type="submission" date="2019-01" db="EMBL/GenBank/DDBJ databases">
        <title>Sequencing of cultivated peanut Arachis hypogaea provides insights into genome evolution and oil improvement.</title>
        <authorList>
            <person name="Chen X."/>
        </authorList>
    </citation>
    <scope>NUCLEOTIDE SEQUENCE [LARGE SCALE GENOMIC DNA]</scope>
    <source>
        <strain evidence="7">cv. Fuhuasheng</strain>
        <tissue evidence="6">Leaves</tissue>
    </source>
</reference>
<keyword evidence="2" id="KW-0805">Transcription regulation</keyword>
<dbReference type="PANTHER" id="PTHR31920:SF129">
    <property type="entry name" value="B3 DOMAIN-CONTAINING TRANSCRIPTION FACTOR VRN1-LIKE"/>
    <property type="match status" value="1"/>
</dbReference>
<dbReference type="SMR" id="A0A445CQ79"/>
<dbReference type="InterPro" id="IPR015300">
    <property type="entry name" value="DNA-bd_pseudobarrel_sf"/>
</dbReference>
<proteinExistence type="predicted"/>
<gene>
    <name evidence="6" type="ORF">Ahy_A06g027948</name>
</gene>
<evidence type="ECO:0000256" key="3">
    <source>
        <dbReference type="ARBA" id="ARBA00023125"/>
    </source>
</evidence>
<dbReference type="PANTHER" id="PTHR31920">
    <property type="entry name" value="B3 DOMAIN-CONTAINING"/>
    <property type="match status" value="1"/>
</dbReference>
<dbReference type="InterPro" id="IPR050655">
    <property type="entry name" value="Plant_B3_domain"/>
</dbReference>
<evidence type="ECO:0000256" key="5">
    <source>
        <dbReference type="ARBA" id="ARBA00023242"/>
    </source>
</evidence>
<keyword evidence="7" id="KW-1185">Reference proteome</keyword>
<dbReference type="Gramene" id="arahy.Tifrunner.gnm2.ann2.Ah06g224400.1">
    <property type="protein sequence ID" value="arahy.Tifrunner.gnm2.ann2.Ah06g224400.1-CDS"/>
    <property type="gene ID" value="arahy.Tifrunner.gnm2.ann2.Ah06g224400"/>
</dbReference>
<name>A0A445CQ79_ARAHY</name>
<evidence type="ECO:0008006" key="8">
    <source>
        <dbReference type="Google" id="ProtNLM"/>
    </source>
</evidence>
<evidence type="ECO:0000256" key="2">
    <source>
        <dbReference type="ARBA" id="ARBA00023015"/>
    </source>
</evidence>
<comment type="subcellular location">
    <subcellularLocation>
        <location evidence="1">Nucleus</location>
    </subcellularLocation>
</comment>
<keyword evidence="3" id="KW-0238">DNA-binding</keyword>